<accession>A0A6L5BKC2</accession>
<gene>
    <name evidence="1" type="ORF">FX983_03535</name>
</gene>
<protein>
    <submittedName>
        <fullName evidence="1">Uncharacterized protein</fullName>
    </submittedName>
</protein>
<sequence length="105" mass="12214">MTKGSGRFDCFRVGVTYGHMECLRKGRGRSVKLRRKFAGPQRLDGLAKSFNVQNVDLEHFACSLLLHIPRKTVSRCFFTTVYRETSDFRRGSFRYQTWAFSQVLP</sequence>
<name>A0A6L5BKC2_9PSED</name>
<reference evidence="1 2" key="1">
    <citation type="submission" date="2019-12" db="EMBL/GenBank/DDBJ databases">
        <title>Endophytic bacteria associated with Panax ginseng seedlings.</title>
        <authorList>
            <person name="Park J.M."/>
            <person name="Shin R."/>
            <person name="Jo S.H."/>
        </authorList>
    </citation>
    <scope>NUCLEOTIDE SEQUENCE [LARGE SCALE GENOMIC DNA]</scope>
    <source>
        <strain evidence="1 2">PgKB32</strain>
    </source>
</reference>
<dbReference type="Proteomes" id="UP000475265">
    <property type="component" value="Unassembled WGS sequence"/>
</dbReference>
<dbReference type="EMBL" id="JAAAXX010000002">
    <property type="protein sequence ID" value="KAF2389096.1"/>
    <property type="molecule type" value="Genomic_DNA"/>
</dbReference>
<organism evidence="1 2">
    <name type="scientific">Pseudomonas frederiksbergensis</name>
    <dbReference type="NCBI Taxonomy" id="104087"/>
    <lineage>
        <taxon>Bacteria</taxon>
        <taxon>Pseudomonadati</taxon>
        <taxon>Pseudomonadota</taxon>
        <taxon>Gammaproteobacteria</taxon>
        <taxon>Pseudomonadales</taxon>
        <taxon>Pseudomonadaceae</taxon>
        <taxon>Pseudomonas</taxon>
    </lineage>
</organism>
<evidence type="ECO:0000313" key="2">
    <source>
        <dbReference type="Proteomes" id="UP000475265"/>
    </source>
</evidence>
<dbReference type="AlphaFoldDB" id="A0A6L5BKC2"/>
<comment type="caution">
    <text evidence="1">The sequence shown here is derived from an EMBL/GenBank/DDBJ whole genome shotgun (WGS) entry which is preliminary data.</text>
</comment>
<proteinExistence type="predicted"/>
<evidence type="ECO:0000313" key="1">
    <source>
        <dbReference type="EMBL" id="KAF2389096.1"/>
    </source>
</evidence>